<dbReference type="Proteomes" id="UP000284277">
    <property type="component" value="Unassembled WGS sequence"/>
</dbReference>
<name>A0A419SZS8_9FIRM</name>
<evidence type="ECO:0000313" key="3">
    <source>
        <dbReference type="Proteomes" id="UP000284277"/>
    </source>
</evidence>
<gene>
    <name evidence="2" type="ORF">BET01_05075</name>
</gene>
<reference evidence="2 3" key="1">
    <citation type="submission" date="2016-08" db="EMBL/GenBank/DDBJ databases">
        <title>A new outlook on sporulation: Clostridium algidixylanolyticum.</title>
        <authorList>
            <person name="Poppleton D.I."/>
            <person name="Gribaldo S."/>
        </authorList>
    </citation>
    <scope>NUCLEOTIDE SEQUENCE [LARGE SCALE GENOMIC DNA]</scope>
    <source>
        <strain evidence="2 3">SPL73</strain>
    </source>
</reference>
<comment type="caution">
    <text evidence="2">The sequence shown here is derived from an EMBL/GenBank/DDBJ whole genome shotgun (WGS) entry which is preliminary data.</text>
</comment>
<dbReference type="AlphaFoldDB" id="A0A419SZS8"/>
<sequence>MYLDEKIALMERARRQKEKMDREEAEKKGKEDKEHKIELEEALKGILKGQLSLPDGEHLEFEPRSYTDQLVPMIVFKNFFQASKEDEEGVIYVNHDKNVSQVLSWPKKFVKPVPFSLWDNQLVNGMASSGLHAKVEKKNQLQSLEYLCFEVPTGEGWLYNVIFRKKGKGQTISGNYNCLKEDKDTYGIILEAMVMALDQWFIDGERGVLFGEEHGEEQGK</sequence>
<keyword evidence="3" id="KW-1185">Reference proteome</keyword>
<accession>A0A419SZS8</accession>
<dbReference type="OrthoDB" id="1900816at2"/>
<dbReference type="EMBL" id="MCIA01000030">
    <property type="protein sequence ID" value="RKD30693.1"/>
    <property type="molecule type" value="Genomic_DNA"/>
</dbReference>
<proteinExistence type="predicted"/>
<evidence type="ECO:0000313" key="2">
    <source>
        <dbReference type="EMBL" id="RKD30693.1"/>
    </source>
</evidence>
<dbReference type="RefSeq" id="WP_120197480.1">
    <property type="nucleotide sequence ID" value="NZ_MCIA01000030.1"/>
</dbReference>
<feature type="region of interest" description="Disordered" evidence="1">
    <location>
        <begin position="13"/>
        <end position="35"/>
    </location>
</feature>
<protein>
    <submittedName>
        <fullName evidence="2">Uncharacterized protein</fullName>
    </submittedName>
</protein>
<evidence type="ECO:0000256" key="1">
    <source>
        <dbReference type="SAM" id="MobiDB-lite"/>
    </source>
</evidence>
<organism evidence="2 3">
    <name type="scientific">Lacrimispora algidixylanolytica</name>
    <dbReference type="NCBI Taxonomy" id="94868"/>
    <lineage>
        <taxon>Bacteria</taxon>
        <taxon>Bacillati</taxon>
        <taxon>Bacillota</taxon>
        <taxon>Clostridia</taxon>
        <taxon>Lachnospirales</taxon>
        <taxon>Lachnospiraceae</taxon>
        <taxon>Lacrimispora</taxon>
    </lineage>
</organism>